<dbReference type="GO" id="GO:0016846">
    <property type="term" value="F:carbon-sulfur lyase activity"/>
    <property type="evidence" value="ECO:0007669"/>
    <property type="project" value="InterPro"/>
</dbReference>
<dbReference type="Gene3D" id="3.90.1590.10">
    <property type="entry name" value="glutathione-dependent formaldehyde- activating enzyme (gfa)"/>
    <property type="match status" value="1"/>
</dbReference>
<accession>K1WTB5</accession>
<keyword evidence="2" id="KW-0479">Metal-binding</keyword>
<protein>
    <submittedName>
        <fullName evidence="6">Putative glutathione-dependent formaldehyde-activating</fullName>
    </submittedName>
</protein>
<dbReference type="GO" id="GO:0046872">
    <property type="term" value="F:metal ion binding"/>
    <property type="evidence" value="ECO:0007669"/>
    <property type="project" value="UniProtKB-KW"/>
</dbReference>
<dbReference type="InterPro" id="IPR011057">
    <property type="entry name" value="Mss4-like_sf"/>
</dbReference>
<comment type="similarity">
    <text evidence="1">Belongs to the Gfa family.</text>
</comment>
<dbReference type="STRING" id="1072389.K1WTB5"/>
<evidence type="ECO:0000259" key="5">
    <source>
        <dbReference type="PROSITE" id="PS51891"/>
    </source>
</evidence>
<dbReference type="OrthoDB" id="9985472at2759"/>
<dbReference type="InParanoid" id="K1WTB5"/>
<dbReference type="GeneID" id="18761540"/>
<keyword evidence="7" id="KW-1185">Reference proteome</keyword>
<dbReference type="eggNOG" id="ENOG502S5AR">
    <property type="taxonomic scope" value="Eukaryota"/>
</dbReference>
<evidence type="ECO:0000256" key="1">
    <source>
        <dbReference type="ARBA" id="ARBA00005495"/>
    </source>
</evidence>
<dbReference type="HOGENOM" id="CLU_055491_3_6_1"/>
<keyword evidence="3" id="KW-0862">Zinc</keyword>
<evidence type="ECO:0000313" key="6">
    <source>
        <dbReference type="EMBL" id="EKD16311.1"/>
    </source>
</evidence>
<dbReference type="PROSITE" id="PS51891">
    <property type="entry name" value="CENP_V_GFA"/>
    <property type="match status" value="1"/>
</dbReference>
<gene>
    <name evidence="6" type="ORF">MBM_05605</name>
</gene>
<dbReference type="Proteomes" id="UP000006753">
    <property type="component" value="Unassembled WGS sequence"/>
</dbReference>
<dbReference type="PANTHER" id="PTHR33337">
    <property type="entry name" value="GFA DOMAIN-CONTAINING PROTEIN"/>
    <property type="match status" value="1"/>
</dbReference>
<evidence type="ECO:0000256" key="4">
    <source>
        <dbReference type="ARBA" id="ARBA00023239"/>
    </source>
</evidence>
<dbReference type="OMA" id="QINAMSM"/>
<dbReference type="Pfam" id="PF04828">
    <property type="entry name" value="GFA"/>
    <property type="match status" value="1"/>
</dbReference>
<evidence type="ECO:0000313" key="7">
    <source>
        <dbReference type="Proteomes" id="UP000006753"/>
    </source>
</evidence>
<dbReference type="SUPFAM" id="SSF51316">
    <property type="entry name" value="Mss4-like"/>
    <property type="match status" value="1"/>
</dbReference>
<reference evidence="6 7" key="1">
    <citation type="journal article" date="2012" name="BMC Genomics">
        <title>Sequencing the genome of Marssonina brunnea reveals fungus-poplar co-evolution.</title>
        <authorList>
            <person name="Zhu S."/>
            <person name="Cao Y.-Z."/>
            <person name="Jiang C."/>
            <person name="Tan B.-Y."/>
            <person name="Wang Z."/>
            <person name="Feng S."/>
            <person name="Zhang L."/>
            <person name="Su X.-H."/>
            <person name="Brejova B."/>
            <person name="Vinar T."/>
            <person name="Xu M."/>
            <person name="Wang M.-X."/>
            <person name="Zhang S.-G."/>
            <person name="Huang M.-R."/>
            <person name="Wu R."/>
            <person name="Zhou Y."/>
        </authorList>
    </citation>
    <scope>NUCLEOTIDE SEQUENCE [LARGE SCALE GENOMIC DNA]</scope>
    <source>
        <strain evidence="6 7">MB_m1</strain>
    </source>
</reference>
<feature type="domain" description="CENP-V/GFA" evidence="5">
    <location>
        <begin position="2"/>
        <end position="114"/>
    </location>
</feature>
<dbReference type="PANTHER" id="PTHR33337:SF30">
    <property type="entry name" value="DUF636 DOMAIN PROTEIN (AFU_ORTHOLOGUE AFUA_1G03180)"/>
    <property type="match status" value="1"/>
</dbReference>
<dbReference type="KEGG" id="mbe:MBM_05605"/>
<dbReference type="InterPro" id="IPR006913">
    <property type="entry name" value="CENP-V/GFA"/>
</dbReference>
<proteinExistence type="inferred from homology"/>
<dbReference type="AlphaFoldDB" id="K1WTB5"/>
<evidence type="ECO:0000256" key="2">
    <source>
        <dbReference type="ARBA" id="ARBA00022723"/>
    </source>
</evidence>
<evidence type="ECO:0000256" key="3">
    <source>
        <dbReference type="ARBA" id="ARBA00022833"/>
    </source>
</evidence>
<organism evidence="6 7">
    <name type="scientific">Marssonina brunnea f. sp. multigermtubi (strain MB_m1)</name>
    <name type="common">Marssonina leaf spot fungus</name>
    <dbReference type="NCBI Taxonomy" id="1072389"/>
    <lineage>
        <taxon>Eukaryota</taxon>
        <taxon>Fungi</taxon>
        <taxon>Dikarya</taxon>
        <taxon>Ascomycota</taxon>
        <taxon>Pezizomycotina</taxon>
        <taxon>Leotiomycetes</taxon>
        <taxon>Helotiales</taxon>
        <taxon>Drepanopezizaceae</taxon>
        <taxon>Drepanopeziza</taxon>
    </lineage>
</organism>
<dbReference type="EMBL" id="JH921439">
    <property type="protein sequence ID" value="EKD16311.1"/>
    <property type="molecule type" value="Genomic_DNA"/>
</dbReference>
<name>K1WTB5_MARBU</name>
<keyword evidence="4" id="KW-0456">Lyase</keyword>
<sequence>MPSGGCFCNKVRVEFDGEPDAQVLCHCQDCRKMGGASYSNNVMIGMDKFKVQGTTKEYSKIADSGNKITSHFCPECGTTVYREGASFPNAVIIKVGVLDGDWVEKNPPKGELYAPKRLAWVAPVEGAAQINAMSMVSMFVEVHPIGLYIGFSASSPLPDYQFPAVDWARTAADTADAVFLKSSPIRVIYGGARKVNRP</sequence>